<dbReference type="Gene3D" id="1.10.10.10">
    <property type="entry name" value="Winged helix-like DNA-binding domain superfamily/Winged helix DNA-binding domain"/>
    <property type="match status" value="1"/>
</dbReference>
<proteinExistence type="predicted"/>
<dbReference type="AlphaFoldDB" id="T0Z940"/>
<dbReference type="EMBL" id="AUZZ01007639">
    <property type="protein sequence ID" value="EQD41558.1"/>
    <property type="molecule type" value="Genomic_DNA"/>
</dbReference>
<dbReference type="SUPFAM" id="SSF46785">
    <property type="entry name" value="Winged helix' DNA-binding domain"/>
    <property type="match status" value="1"/>
</dbReference>
<accession>T0Z940</accession>
<feature type="compositionally biased region" description="Pro residues" evidence="1">
    <location>
        <begin position="113"/>
        <end position="124"/>
    </location>
</feature>
<gene>
    <name evidence="2" type="ORF">B2A_10610</name>
</gene>
<reference evidence="2" key="1">
    <citation type="submission" date="2013-08" db="EMBL/GenBank/DDBJ databases">
        <authorList>
            <person name="Mendez C."/>
            <person name="Richter M."/>
            <person name="Ferrer M."/>
            <person name="Sanchez J."/>
        </authorList>
    </citation>
    <scope>NUCLEOTIDE SEQUENCE</scope>
</reference>
<name>T0Z940_9ZZZZ</name>
<dbReference type="InterPro" id="IPR036388">
    <property type="entry name" value="WH-like_DNA-bd_sf"/>
</dbReference>
<dbReference type="InterPro" id="IPR036390">
    <property type="entry name" value="WH_DNA-bd_sf"/>
</dbReference>
<feature type="region of interest" description="Disordered" evidence="1">
    <location>
        <begin position="97"/>
        <end position="124"/>
    </location>
</feature>
<evidence type="ECO:0000256" key="1">
    <source>
        <dbReference type="SAM" id="MobiDB-lite"/>
    </source>
</evidence>
<evidence type="ECO:0000313" key="2">
    <source>
        <dbReference type="EMBL" id="EQD41558.1"/>
    </source>
</evidence>
<protein>
    <submittedName>
        <fullName evidence="2">Uncharacterized protein</fullName>
    </submittedName>
</protein>
<comment type="caution">
    <text evidence="2">The sequence shown here is derived from an EMBL/GenBank/DDBJ whole genome shotgun (WGS) entry which is preliminary data.</text>
</comment>
<sequence>MEGTPLVDRILAELELLARNVDILERLSDNHPMGIIRLSEALKLPIHKVRYSLHLLERQGVIEPSAEGAVVTERAQEYLRDMERSLDRMSEITRHLKERSSAFKARGQGTPVPKNPPPPARTRG</sequence>
<organism evidence="2">
    <name type="scientific">mine drainage metagenome</name>
    <dbReference type="NCBI Taxonomy" id="410659"/>
    <lineage>
        <taxon>unclassified sequences</taxon>
        <taxon>metagenomes</taxon>
        <taxon>ecological metagenomes</taxon>
    </lineage>
</organism>
<reference evidence="2" key="2">
    <citation type="journal article" date="2014" name="ISME J.">
        <title>Microbial stratification in low pH oxic and suboxic macroscopic growths along an acid mine drainage.</title>
        <authorList>
            <person name="Mendez-Garcia C."/>
            <person name="Mesa V."/>
            <person name="Sprenger R.R."/>
            <person name="Richter M."/>
            <person name="Diez M.S."/>
            <person name="Solano J."/>
            <person name="Bargiela R."/>
            <person name="Golyshina O.V."/>
            <person name="Manteca A."/>
            <person name="Ramos J.L."/>
            <person name="Gallego J.R."/>
            <person name="Llorente I."/>
            <person name="Martins Dos Santos V.A."/>
            <person name="Jensen O.N."/>
            <person name="Pelaez A.I."/>
            <person name="Sanchez J."/>
            <person name="Ferrer M."/>
        </authorList>
    </citation>
    <scope>NUCLEOTIDE SEQUENCE</scope>
</reference>